<feature type="region of interest" description="Disordered" evidence="1">
    <location>
        <begin position="1"/>
        <end position="21"/>
    </location>
</feature>
<feature type="compositionally biased region" description="Polar residues" evidence="1">
    <location>
        <begin position="1"/>
        <end position="19"/>
    </location>
</feature>
<evidence type="ECO:0000256" key="2">
    <source>
        <dbReference type="SAM" id="Phobius"/>
    </source>
</evidence>
<feature type="transmembrane region" description="Helical" evidence="2">
    <location>
        <begin position="63"/>
        <end position="85"/>
    </location>
</feature>
<feature type="transmembrane region" description="Helical" evidence="2">
    <location>
        <begin position="128"/>
        <end position="149"/>
    </location>
</feature>
<keyword evidence="2" id="KW-1133">Transmembrane helix</keyword>
<feature type="transmembrane region" description="Helical" evidence="2">
    <location>
        <begin position="32"/>
        <end position="51"/>
    </location>
</feature>
<keyword evidence="2" id="KW-0472">Membrane</keyword>
<dbReference type="Proteomes" id="UP001149079">
    <property type="component" value="Unassembled WGS sequence"/>
</dbReference>
<proteinExistence type="predicted"/>
<dbReference type="EMBL" id="JAPQKL010000005">
    <property type="protein sequence ID" value="KAJ5131446.1"/>
    <property type="molecule type" value="Genomic_DNA"/>
</dbReference>
<evidence type="ECO:0000256" key="1">
    <source>
        <dbReference type="SAM" id="MobiDB-lite"/>
    </source>
</evidence>
<keyword evidence="4" id="KW-1185">Reference proteome</keyword>
<gene>
    <name evidence="3" type="ORF">N7515_007485</name>
</gene>
<dbReference type="AlphaFoldDB" id="A0A9W9GWW8"/>
<keyword evidence="2" id="KW-0812">Transmembrane</keyword>
<evidence type="ECO:0008006" key="5">
    <source>
        <dbReference type="Google" id="ProtNLM"/>
    </source>
</evidence>
<reference evidence="3" key="2">
    <citation type="journal article" date="2023" name="IMA Fungus">
        <title>Comparative genomic study of the Penicillium genus elucidates a diverse pangenome and 15 lateral gene transfer events.</title>
        <authorList>
            <person name="Petersen C."/>
            <person name="Sorensen T."/>
            <person name="Nielsen M.R."/>
            <person name="Sondergaard T.E."/>
            <person name="Sorensen J.L."/>
            <person name="Fitzpatrick D.A."/>
            <person name="Frisvad J.C."/>
            <person name="Nielsen K.L."/>
        </authorList>
    </citation>
    <scope>NUCLEOTIDE SEQUENCE</scope>
    <source>
        <strain evidence="3">IBT 22155</strain>
    </source>
</reference>
<evidence type="ECO:0000313" key="4">
    <source>
        <dbReference type="Proteomes" id="UP001149079"/>
    </source>
</evidence>
<organism evidence="3 4">
    <name type="scientific">Penicillium bovifimosum</name>
    <dbReference type="NCBI Taxonomy" id="126998"/>
    <lineage>
        <taxon>Eukaryota</taxon>
        <taxon>Fungi</taxon>
        <taxon>Dikarya</taxon>
        <taxon>Ascomycota</taxon>
        <taxon>Pezizomycotina</taxon>
        <taxon>Eurotiomycetes</taxon>
        <taxon>Eurotiomycetidae</taxon>
        <taxon>Eurotiales</taxon>
        <taxon>Aspergillaceae</taxon>
        <taxon>Penicillium</taxon>
    </lineage>
</organism>
<dbReference type="OrthoDB" id="3254104at2759"/>
<comment type="caution">
    <text evidence="3">The sequence shown here is derived from an EMBL/GenBank/DDBJ whole genome shotgun (WGS) entry which is preliminary data.</text>
</comment>
<sequence>MLTSPYESLWTTSGQTQRPDANKVPRRWKFTAAWCAALQLIGYMMLAVVVGTPAHELRIDANASNVCAFAFIGVSYGVSALIAFTKRHQLRFLLHSVFIPYATMNLLALLNILFHIHGRKLHMNTLRIVVICLPAAFSFVYAVASILIYREYGRQRAEEATMLLSDEELQRRQLLRLLGERDTSAPSPDLVRNTYRFDLPEPPEDDARKYWSNNS</sequence>
<accession>A0A9W9GWW8</accession>
<protein>
    <recommendedName>
        <fullName evidence="5">Transmembrane protein</fullName>
    </recommendedName>
</protein>
<dbReference type="GeneID" id="81407399"/>
<reference evidence="3" key="1">
    <citation type="submission" date="2022-11" db="EMBL/GenBank/DDBJ databases">
        <authorList>
            <person name="Petersen C."/>
        </authorList>
    </citation>
    <scope>NUCLEOTIDE SEQUENCE</scope>
    <source>
        <strain evidence="3">IBT 22155</strain>
    </source>
</reference>
<feature type="transmembrane region" description="Helical" evidence="2">
    <location>
        <begin position="92"/>
        <end position="116"/>
    </location>
</feature>
<evidence type="ECO:0000313" key="3">
    <source>
        <dbReference type="EMBL" id="KAJ5131446.1"/>
    </source>
</evidence>
<dbReference type="RefSeq" id="XP_056521825.1">
    <property type="nucleotide sequence ID" value="XM_056668229.1"/>
</dbReference>
<name>A0A9W9GWW8_9EURO</name>